<dbReference type="AlphaFoldDB" id="A0A3A9YQ76"/>
<name>A0A3A9YQ76_9ACTN</name>
<keyword evidence="3" id="KW-1185">Reference proteome</keyword>
<evidence type="ECO:0000256" key="1">
    <source>
        <dbReference type="SAM" id="MobiDB-lite"/>
    </source>
</evidence>
<feature type="region of interest" description="Disordered" evidence="1">
    <location>
        <begin position="1"/>
        <end position="66"/>
    </location>
</feature>
<protein>
    <submittedName>
        <fullName evidence="2">Uncharacterized protein</fullName>
    </submittedName>
</protein>
<comment type="caution">
    <text evidence="2">The sequence shown here is derived from an EMBL/GenBank/DDBJ whole genome shotgun (WGS) entry which is preliminary data.</text>
</comment>
<organism evidence="2 3">
    <name type="scientific">Streptomyces hoynatensis</name>
    <dbReference type="NCBI Taxonomy" id="1141874"/>
    <lineage>
        <taxon>Bacteria</taxon>
        <taxon>Bacillati</taxon>
        <taxon>Actinomycetota</taxon>
        <taxon>Actinomycetes</taxon>
        <taxon>Kitasatosporales</taxon>
        <taxon>Streptomycetaceae</taxon>
        <taxon>Streptomyces</taxon>
    </lineage>
</organism>
<reference evidence="2 3" key="1">
    <citation type="journal article" date="2014" name="Int. J. Syst. Evol. Microbiol.">
        <title>Streptomyces hoynatensis sp. nov., isolated from deep marine sediment.</title>
        <authorList>
            <person name="Veyisoglu A."/>
            <person name="Sahin N."/>
        </authorList>
    </citation>
    <scope>NUCLEOTIDE SEQUENCE [LARGE SCALE GENOMIC DNA]</scope>
    <source>
        <strain evidence="2 3">KCTC 29097</strain>
    </source>
</reference>
<dbReference type="RefSeq" id="WP_120684609.1">
    <property type="nucleotide sequence ID" value="NZ_RBAL01000025.1"/>
</dbReference>
<sequence>MVPRSTDPEEHRPPRSRPEPGASREGGGPPGATLPRQLVKRPLAAAPLAPAPGGPDARQRHRESVERLRRDFGLDEEDIALAQRWADDVVNRRTRLSLAAYLATRGPR</sequence>
<accession>A0A3A9YQ76</accession>
<dbReference type="Proteomes" id="UP000272474">
    <property type="component" value="Unassembled WGS sequence"/>
</dbReference>
<evidence type="ECO:0000313" key="2">
    <source>
        <dbReference type="EMBL" id="RKN37396.1"/>
    </source>
</evidence>
<feature type="compositionally biased region" description="Basic and acidic residues" evidence="1">
    <location>
        <begin position="1"/>
        <end position="18"/>
    </location>
</feature>
<dbReference type="OrthoDB" id="4238875at2"/>
<evidence type="ECO:0000313" key="3">
    <source>
        <dbReference type="Proteomes" id="UP000272474"/>
    </source>
</evidence>
<dbReference type="EMBL" id="RBAL01000025">
    <property type="protein sequence ID" value="RKN37396.1"/>
    <property type="molecule type" value="Genomic_DNA"/>
</dbReference>
<proteinExistence type="predicted"/>
<gene>
    <name evidence="2" type="ORF">D7294_28070</name>
</gene>